<name>A0ABX8D6T6_9CELL</name>
<accession>A0ABX8D6T6</accession>
<evidence type="ECO:0000313" key="1">
    <source>
        <dbReference type="EMBL" id="QVI62851.1"/>
    </source>
</evidence>
<dbReference type="RefSeq" id="WP_207340332.1">
    <property type="nucleotide sequence ID" value="NZ_CP074405.1"/>
</dbReference>
<reference evidence="1 2" key="1">
    <citation type="submission" date="2021-05" db="EMBL/GenBank/DDBJ databases">
        <title>Novel species in genus Cellulomonas.</title>
        <authorList>
            <person name="Zhang G."/>
        </authorList>
    </citation>
    <scope>NUCLEOTIDE SEQUENCE [LARGE SCALE GENOMIC DNA]</scope>
    <source>
        <strain evidence="2">zg-ZUI222</strain>
    </source>
</reference>
<organism evidence="1 2">
    <name type="scientific">Cellulomonas wangleii</name>
    <dbReference type="NCBI Taxonomy" id="2816956"/>
    <lineage>
        <taxon>Bacteria</taxon>
        <taxon>Bacillati</taxon>
        <taxon>Actinomycetota</taxon>
        <taxon>Actinomycetes</taxon>
        <taxon>Micrococcales</taxon>
        <taxon>Cellulomonadaceae</taxon>
        <taxon>Cellulomonas</taxon>
    </lineage>
</organism>
<proteinExistence type="predicted"/>
<evidence type="ECO:0000313" key="2">
    <source>
        <dbReference type="Proteomes" id="UP000677804"/>
    </source>
</evidence>
<gene>
    <name evidence="1" type="ORF">KG103_02620</name>
</gene>
<protein>
    <submittedName>
        <fullName evidence="1">Uncharacterized protein</fullName>
    </submittedName>
</protein>
<keyword evidence="2" id="KW-1185">Reference proteome</keyword>
<dbReference type="EMBL" id="CP074405">
    <property type="protein sequence ID" value="QVI62851.1"/>
    <property type="molecule type" value="Genomic_DNA"/>
</dbReference>
<dbReference type="Proteomes" id="UP000677804">
    <property type="component" value="Chromosome"/>
</dbReference>
<sequence>MESTERRYRTAEGPTDWTGRRELVLVAAEDLDALEETLDILSGGRLRNEMAQANGDVDVGLGVGRDALPPALLSR</sequence>